<dbReference type="NCBIfam" id="TIGR00595">
    <property type="entry name" value="priA"/>
    <property type="match status" value="1"/>
</dbReference>
<dbReference type="NCBIfam" id="NF004067">
    <property type="entry name" value="PRK05580.1-4"/>
    <property type="match status" value="1"/>
</dbReference>
<keyword evidence="3 12" id="KW-0479">Metal-binding</keyword>
<dbReference type="GO" id="GO:0016887">
    <property type="term" value="F:ATP hydrolysis activity"/>
    <property type="evidence" value="ECO:0007669"/>
    <property type="project" value="RHEA"/>
</dbReference>
<evidence type="ECO:0000256" key="12">
    <source>
        <dbReference type="HAMAP-Rule" id="MF_00983"/>
    </source>
</evidence>
<dbReference type="GO" id="GO:0006302">
    <property type="term" value="P:double-strand break repair"/>
    <property type="evidence" value="ECO:0007669"/>
    <property type="project" value="InterPro"/>
</dbReference>
<dbReference type="InterPro" id="IPR001650">
    <property type="entry name" value="Helicase_C-like"/>
</dbReference>
<feature type="binding site" evidence="12">
    <location>
        <position position="432"/>
    </location>
    <ligand>
        <name>Zn(2+)</name>
        <dbReference type="ChEBI" id="CHEBI:29105"/>
        <label>1</label>
    </ligand>
</feature>
<dbReference type="GO" id="GO:0005524">
    <property type="term" value="F:ATP binding"/>
    <property type="evidence" value="ECO:0007669"/>
    <property type="project" value="UniProtKB-UniRule"/>
</dbReference>
<feature type="binding site" evidence="12">
    <location>
        <position position="458"/>
    </location>
    <ligand>
        <name>Zn(2+)</name>
        <dbReference type="ChEBI" id="CHEBI:29105"/>
        <label>2</label>
    </ligand>
</feature>
<dbReference type="Pfam" id="PF18074">
    <property type="entry name" value="PriA_C"/>
    <property type="match status" value="1"/>
</dbReference>
<evidence type="ECO:0000256" key="6">
    <source>
        <dbReference type="ARBA" id="ARBA00022806"/>
    </source>
</evidence>
<dbReference type="SMART" id="SM00490">
    <property type="entry name" value="HELICc"/>
    <property type="match status" value="1"/>
</dbReference>
<feature type="binding site" evidence="12">
    <location>
        <position position="471"/>
    </location>
    <ligand>
        <name>Zn(2+)</name>
        <dbReference type="ChEBI" id="CHEBI:29105"/>
        <label>1</label>
    </ligand>
</feature>
<comment type="catalytic activity">
    <reaction evidence="11 12">
        <text>ATP + H2O = ADP + phosphate + H(+)</text>
        <dbReference type="Rhea" id="RHEA:13065"/>
        <dbReference type="ChEBI" id="CHEBI:15377"/>
        <dbReference type="ChEBI" id="CHEBI:15378"/>
        <dbReference type="ChEBI" id="CHEBI:30616"/>
        <dbReference type="ChEBI" id="CHEBI:43474"/>
        <dbReference type="ChEBI" id="CHEBI:456216"/>
        <dbReference type="EC" id="5.6.2.4"/>
    </reaction>
</comment>
<dbReference type="PROSITE" id="PS51192">
    <property type="entry name" value="HELICASE_ATP_BIND_1"/>
    <property type="match status" value="1"/>
</dbReference>
<dbReference type="Gene3D" id="3.40.1440.60">
    <property type="entry name" value="PriA, 3(prime) DNA-binding domain"/>
    <property type="match status" value="1"/>
</dbReference>
<feature type="binding site" evidence="12">
    <location>
        <position position="429"/>
    </location>
    <ligand>
        <name>Zn(2+)</name>
        <dbReference type="ChEBI" id="CHEBI:29105"/>
        <label>1</label>
    </ligand>
</feature>
<dbReference type="SMART" id="SM00487">
    <property type="entry name" value="DEXDc"/>
    <property type="match status" value="1"/>
</dbReference>
<comment type="similarity">
    <text evidence="12">Belongs to the helicase family. PriA subfamily.</text>
</comment>
<comment type="catalytic activity">
    <reaction evidence="12">
        <text>Couples ATP hydrolysis with the unwinding of duplex DNA by translocating in the 3'-5' direction.</text>
        <dbReference type="EC" id="5.6.2.4"/>
    </reaction>
</comment>
<keyword evidence="7 12" id="KW-0862">Zinc</keyword>
<dbReference type="InterPro" id="IPR041222">
    <property type="entry name" value="PriA_3primeBD"/>
</dbReference>
<comment type="caution">
    <text evidence="14">The sequence shown here is derived from an EMBL/GenBank/DDBJ whole genome shotgun (WGS) entry which is preliminary data.</text>
</comment>
<feature type="binding site" evidence="12">
    <location>
        <position position="438"/>
    </location>
    <ligand>
        <name>Zn(2+)</name>
        <dbReference type="ChEBI" id="CHEBI:29105"/>
        <label>2</label>
    </ligand>
</feature>
<dbReference type="Pfam" id="PF17764">
    <property type="entry name" value="PriA_3primeBD"/>
    <property type="match status" value="1"/>
</dbReference>
<evidence type="ECO:0000256" key="10">
    <source>
        <dbReference type="ARBA" id="ARBA00023235"/>
    </source>
</evidence>
<protein>
    <recommendedName>
        <fullName evidence="12">Replication restart protein PriA</fullName>
    </recommendedName>
    <alternativeName>
        <fullName evidence="12">ATP-dependent DNA helicase PriA</fullName>
        <ecNumber evidence="12">5.6.2.4</ecNumber>
    </alternativeName>
    <alternativeName>
        <fullName evidence="12">DNA 3'-5' helicase PriA</fullName>
    </alternativeName>
</protein>
<evidence type="ECO:0000259" key="13">
    <source>
        <dbReference type="PROSITE" id="PS51192"/>
    </source>
</evidence>
<feature type="domain" description="Helicase ATP-binding" evidence="13">
    <location>
        <begin position="202"/>
        <end position="369"/>
    </location>
</feature>
<evidence type="ECO:0000256" key="9">
    <source>
        <dbReference type="ARBA" id="ARBA00023125"/>
    </source>
</evidence>
<keyword evidence="9 12" id="KW-0238">DNA-binding</keyword>
<keyword evidence="4 12" id="KW-0547">Nucleotide-binding</keyword>
<dbReference type="HAMAP" id="MF_00983">
    <property type="entry name" value="PriA"/>
    <property type="match status" value="1"/>
</dbReference>
<evidence type="ECO:0000256" key="2">
    <source>
        <dbReference type="ARBA" id="ARBA00022705"/>
    </source>
</evidence>
<dbReference type="Pfam" id="PF00270">
    <property type="entry name" value="DEAD"/>
    <property type="match status" value="1"/>
</dbReference>
<dbReference type="FunFam" id="3.40.1440.60:FF:000001">
    <property type="entry name" value="Primosomal protein N"/>
    <property type="match status" value="1"/>
</dbReference>
<accession>A0A4R1BCM5</accession>
<dbReference type="AlphaFoldDB" id="A0A4R1BCM5"/>
<dbReference type="GO" id="GO:0006269">
    <property type="term" value="P:DNA replication, synthesis of primer"/>
    <property type="evidence" value="ECO:0007669"/>
    <property type="project" value="UniProtKB-KW"/>
</dbReference>
<dbReference type="PANTHER" id="PTHR30580:SF0">
    <property type="entry name" value="PRIMOSOMAL PROTEIN N"/>
    <property type="match status" value="1"/>
</dbReference>
<feature type="binding site" evidence="12">
    <location>
        <position position="474"/>
    </location>
    <ligand>
        <name>Zn(2+)</name>
        <dbReference type="ChEBI" id="CHEBI:29105"/>
        <label>1</label>
    </ligand>
</feature>
<dbReference type="GO" id="GO:1990077">
    <property type="term" value="C:primosome complex"/>
    <property type="evidence" value="ECO:0007669"/>
    <property type="project" value="UniProtKB-UniRule"/>
</dbReference>
<feature type="binding site" evidence="12">
    <location>
        <position position="461"/>
    </location>
    <ligand>
        <name>Zn(2+)</name>
        <dbReference type="ChEBI" id="CHEBI:29105"/>
        <label>2</label>
    </ligand>
</feature>
<evidence type="ECO:0000256" key="11">
    <source>
        <dbReference type="ARBA" id="ARBA00048988"/>
    </source>
</evidence>
<dbReference type="EC" id="5.6.2.4" evidence="12"/>
<name>A0A4R1BCM5_9PROT</name>
<sequence length="723" mass="78531">MPAPALIQVALDAPLDRLFDYRAPDATPEDIGRRVRVPFGPREQVGVVVGLGSRSEVADTRLRDVIAIDRALPALPEDILQLARFAAAYYQHPLGQTLLAILPPALKRTRFRAPAPAAYALTEVGRAAVAGLPARATAQRRLAGLLAAGAVAAGELADLRVPLSAWLKRGWVAGADLPGVDGDAGGQPEPTADQAAALAALAAQPDGFAAWLLFGVTGSGKTEVYLREIERVLARGRQVLVLLPEIHLTPQMVERFGRRFPGRKLVSLHSGLSDGERLAAWLDGLEGRADIALGTRLAVFAPLPRLGLIVVDEEHDASYKQMEGLRYHARDVAVWRARAAGVAVLLGSATPALESWANARRGRYRLLSLPERAHADADLPTVSLVDSRTDKPRQGVTEALRQALADNLARGEQSLVFINRRGYAPVLYCRACGHVSTCPRCAAHQVVHRHRGGYQLRCHHCGLAARPPEACPACGSLDLAPAGQGTQKVEDTLAELFPAARILRIDRDTAARKGAFAAMRTAVERREVDILVGTQIVAKGHDFPMLTLVGVVGADQALMSTDFRASERLFAQLMQVGGRAGRAAHAGRVLIQTEYPHHPLYAALVRHDYPAFAERTLVERRQAEFPPYSHQALMRADARSMTEAMAFLERAHSLAEDLAEGVLLYDPVPALMPRIAERERAQLLVQSGNRARLQAFLTPWLARLRDEKSAGLRWSVDVDPLDW</sequence>
<dbReference type="OrthoDB" id="9759544at2"/>
<gene>
    <name evidence="12" type="primary">priA</name>
    <name evidence="14" type="ORF">EZJ19_09225</name>
</gene>
<comment type="function">
    <text evidence="12">Initiates the restart of stalled replication forks, which reloads the replicative helicase on sites other than the origin of replication. Recognizes and binds to abandoned replication forks and remodels them to uncover a helicase loading site. Promotes assembly of the primosome at these replication forks.</text>
</comment>
<keyword evidence="6 12" id="KW-0347">Helicase</keyword>
<dbReference type="CDD" id="cd17929">
    <property type="entry name" value="DEXHc_priA"/>
    <property type="match status" value="1"/>
</dbReference>
<dbReference type="GO" id="GO:0006310">
    <property type="term" value="P:DNA recombination"/>
    <property type="evidence" value="ECO:0007669"/>
    <property type="project" value="InterPro"/>
</dbReference>
<feature type="binding site" evidence="12">
    <location>
        <position position="441"/>
    </location>
    <ligand>
        <name>Zn(2+)</name>
        <dbReference type="ChEBI" id="CHEBI:29105"/>
        <label>2</label>
    </ligand>
</feature>
<dbReference type="EMBL" id="SJZB01000033">
    <property type="protein sequence ID" value="TCJ14783.1"/>
    <property type="molecule type" value="Genomic_DNA"/>
</dbReference>
<comment type="cofactor">
    <cofactor evidence="12">
        <name>Zn(2+)</name>
        <dbReference type="ChEBI" id="CHEBI:29105"/>
    </cofactor>
    <text evidence="12">Binds 2 zinc ions per subunit.</text>
</comment>
<evidence type="ECO:0000313" key="14">
    <source>
        <dbReference type="EMBL" id="TCJ14783.1"/>
    </source>
</evidence>
<dbReference type="GO" id="GO:0006270">
    <property type="term" value="P:DNA replication initiation"/>
    <property type="evidence" value="ECO:0007669"/>
    <property type="project" value="TreeGrafter"/>
</dbReference>
<evidence type="ECO:0000256" key="7">
    <source>
        <dbReference type="ARBA" id="ARBA00022833"/>
    </source>
</evidence>
<evidence type="ECO:0000256" key="4">
    <source>
        <dbReference type="ARBA" id="ARBA00022741"/>
    </source>
</evidence>
<keyword evidence="10 12" id="KW-0413">Isomerase</keyword>
<dbReference type="SUPFAM" id="SSF52540">
    <property type="entry name" value="P-loop containing nucleoside triphosphate hydrolases"/>
    <property type="match status" value="2"/>
</dbReference>
<reference evidence="14 15" key="1">
    <citation type="submission" date="2019-03" db="EMBL/GenBank/DDBJ databases">
        <title>Genome sequence of Thiobacillaceae bacterium LSR1, a sulfur-oxidizing bacterium isolated from freshwater sediment.</title>
        <authorList>
            <person name="Li S."/>
        </authorList>
    </citation>
    <scope>NUCLEOTIDE SEQUENCE [LARGE SCALE GENOMIC DNA]</scope>
    <source>
        <strain evidence="14 15">LSR1</strain>
    </source>
</reference>
<keyword evidence="5 12" id="KW-0378">Hydrolase</keyword>
<dbReference type="GO" id="GO:0043138">
    <property type="term" value="F:3'-5' DNA helicase activity"/>
    <property type="evidence" value="ECO:0007669"/>
    <property type="project" value="UniProtKB-EC"/>
</dbReference>
<dbReference type="Proteomes" id="UP000295443">
    <property type="component" value="Unassembled WGS sequence"/>
</dbReference>
<evidence type="ECO:0000256" key="5">
    <source>
        <dbReference type="ARBA" id="ARBA00022801"/>
    </source>
</evidence>
<dbReference type="InterPro" id="IPR027417">
    <property type="entry name" value="P-loop_NTPase"/>
</dbReference>
<keyword evidence="8 12" id="KW-0067">ATP-binding</keyword>
<dbReference type="InterPro" id="IPR042115">
    <property type="entry name" value="PriA_3primeBD_sf"/>
</dbReference>
<evidence type="ECO:0000256" key="1">
    <source>
        <dbReference type="ARBA" id="ARBA00022515"/>
    </source>
</evidence>
<dbReference type="PANTHER" id="PTHR30580">
    <property type="entry name" value="PRIMOSOMAL PROTEIN N"/>
    <property type="match status" value="1"/>
</dbReference>
<evidence type="ECO:0000256" key="8">
    <source>
        <dbReference type="ARBA" id="ARBA00022840"/>
    </source>
</evidence>
<keyword evidence="1 12" id="KW-0639">Primosome</keyword>
<organism evidence="14 15">
    <name type="scientific">Parasulfuritortus cantonensis</name>
    <dbReference type="NCBI Taxonomy" id="2528202"/>
    <lineage>
        <taxon>Bacteria</taxon>
        <taxon>Pseudomonadati</taxon>
        <taxon>Pseudomonadota</taxon>
        <taxon>Betaproteobacteria</taxon>
        <taxon>Nitrosomonadales</taxon>
        <taxon>Thiobacillaceae</taxon>
        <taxon>Parasulfuritortus</taxon>
    </lineage>
</organism>
<keyword evidence="15" id="KW-1185">Reference proteome</keyword>
<proteinExistence type="inferred from homology"/>
<dbReference type="InterPro" id="IPR014001">
    <property type="entry name" value="Helicase_ATP-bd"/>
</dbReference>
<dbReference type="InterPro" id="IPR005259">
    <property type="entry name" value="PriA"/>
</dbReference>
<dbReference type="GO" id="GO:0003677">
    <property type="term" value="F:DNA binding"/>
    <property type="evidence" value="ECO:0007669"/>
    <property type="project" value="UniProtKB-UniRule"/>
</dbReference>
<evidence type="ECO:0000313" key="15">
    <source>
        <dbReference type="Proteomes" id="UP000295443"/>
    </source>
</evidence>
<dbReference type="Gene3D" id="3.40.50.300">
    <property type="entry name" value="P-loop containing nucleotide triphosphate hydrolases"/>
    <property type="match status" value="2"/>
</dbReference>
<dbReference type="InterPro" id="IPR041236">
    <property type="entry name" value="PriA_C"/>
</dbReference>
<dbReference type="FunFam" id="3.40.50.300:FF:000489">
    <property type="entry name" value="Primosome assembly protein PriA"/>
    <property type="match status" value="1"/>
</dbReference>
<dbReference type="GO" id="GO:0008270">
    <property type="term" value="F:zinc ion binding"/>
    <property type="evidence" value="ECO:0007669"/>
    <property type="project" value="UniProtKB-UniRule"/>
</dbReference>
<keyword evidence="2 12" id="KW-0235">DNA replication</keyword>
<dbReference type="InterPro" id="IPR011545">
    <property type="entry name" value="DEAD/DEAH_box_helicase_dom"/>
</dbReference>
<comment type="subunit">
    <text evidence="12">Component of the replication restart primosome.</text>
</comment>
<evidence type="ECO:0000256" key="3">
    <source>
        <dbReference type="ARBA" id="ARBA00022723"/>
    </source>
</evidence>